<keyword evidence="1" id="KW-0472">Membrane</keyword>
<evidence type="ECO:0000313" key="2">
    <source>
        <dbReference type="EMBL" id="SFO58905.1"/>
    </source>
</evidence>
<keyword evidence="3" id="KW-1185">Reference proteome</keyword>
<dbReference type="EMBL" id="FOUY01000098">
    <property type="protein sequence ID" value="SFO58905.1"/>
    <property type="molecule type" value="Genomic_DNA"/>
</dbReference>
<accession>A0A1I5IE90</accession>
<reference evidence="2 3" key="1">
    <citation type="submission" date="2016-10" db="EMBL/GenBank/DDBJ databases">
        <authorList>
            <person name="de Groot N.N."/>
        </authorList>
    </citation>
    <scope>NUCLEOTIDE SEQUENCE [LARGE SCALE GENOMIC DNA]</scope>
    <source>
        <strain evidence="2 3">CGMCC 4.1877</strain>
    </source>
</reference>
<gene>
    <name evidence="2" type="ORF">SAMN05216207_10984</name>
</gene>
<sequence>MSEWYAYPAGPILATILFIVLPLIALYQARTFVRKL</sequence>
<evidence type="ECO:0000256" key="1">
    <source>
        <dbReference type="SAM" id="Phobius"/>
    </source>
</evidence>
<protein>
    <submittedName>
        <fullName evidence="2">Uncharacterized protein</fullName>
    </submittedName>
</protein>
<dbReference type="AlphaFoldDB" id="A0A1I5IE90"/>
<keyword evidence="1" id="KW-0812">Transmembrane</keyword>
<dbReference type="STRING" id="260086.SAMN05216207_10984"/>
<organism evidence="2 3">
    <name type="scientific">Pseudonocardia ammonioxydans</name>
    <dbReference type="NCBI Taxonomy" id="260086"/>
    <lineage>
        <taxon>Bacteria</taxon>
        <taxon>Bacillati</taxon>
        <taxon>Actinomycetota</taxon>
        <taxon>Actinomycetes</taxon>
        <taxon>Pseudonocardiales</taxon>
        <taxon>Pseudonocardiaceae</taxon>
        <taxon>Pseudonocardia</taxon>
    </lineage>
</organism>
<feature type="transmembrane region" description="Helical" evidence="1">
    <location>
        <begin position="6"/>
        <end position="27"/>
    </location>
</feature>
<keyword evidence="1" id="KW-1133">Transmembrane helix</keyword>
<proteinExistence type="predicted"/>
<name>A0A1I5IE90_PSUAM</name>
<evidence type="ECO:0000313" key="3">
    <source>
        <dbReference type="Proteomes" id="UP000199614"/>
    </source>
</evidence>
<dbReference type="Proteomes" id="UP000199614">
    <property type="component" value="Unassembled WGS sequence"/>
</dbReference>